<dbReference type="PROSITE" id="PS00725">
    <property type="entry name" value="GERMIN"/>
    <property type="match status" value="1"/>
</dbReference>
<evidence type="ECO:0000259" key="14">
    <source>
        <dbReference type="SMART" id="SM00835"/>
    </source>
</evidence>
<comment type="similarity">
    <text evidence="3 13">Belongs to the germin family.</text>
</comment>
<keyword evidence="7" id="KW-0732">Signal</keyword>
<dbReference type="PRINTS" id="PR00325">
    <property type="entry name" value="GERMIN"/>
</dbReference>
<evidence type="ECO:0000256" key="6">
    <source>
        <dbReference type="ARBA" id="ARBA00022723"/>
    </source>
</evidence>
<evidence type="ECO:0000256" key="13">
    <source>
        <dbReference type="RuleBase" id="RU366015"/>
    </source>
</evidence>
<dbReference type="FunFam" id="2.60.120.10:FF:000005">
    <property type="entry name" value="Germin-like protein subfamily 1 member 8"/>
    <property type="match status" value="1"/>
</dbReference>
<feature type="binding site" evidence="11">
    <location>
        <position position="176"/>
    </location>
    <ligand>
        <name>oxalate</name>
        <dbReference type="ChEBI" id="CHEBI:30623"/>
    </ligand>
</feature>
<feature type="binding site" evidence="11">
    <location>
        <position position="181"/>
    </location>
    <ligand>
        <name>oxalate</name>
        <dbReference type="ChEBI" id="CHEBI:30623"/>
    </ligand>
</feature>
<accession>A0A7G2FC41</accession>
<dbReference type="AlphaFoldDB" id="A0A7G2FC41"/>
<evidence type="ECO:0000256" key="1">
    <source>
        <dbReference type="ARBA" id="ARBA00003629"/>
    </source>
</evidence>
<dbReference type="InterPro" id="IPR011051">
    <property type="entry name" value="RmlC_Cupin_sf"/>
</dbReference>
<protein>
    <recommendedName>
        <fullName evidence="13">Germin-like protein</fullName>
    </recommendedName>
</protein>
<dbReference type="Gene3D" id="2.60.120.10">
    <property type="entry name" value="Jelly Rolls"/>
    <property type="match status" value="2"/>
</dbReference>
<reference evidence="15 16" key="1">
    <citation type="submission" date="2020-09" db="EMBL/GenBank/DDBJ databases">
        <authorList>
            <person name="Ashkenazy H."/>
        </authorList>
    </citation>
    <scope>NUCLEOTIDE SEQUENCE [LARGE SCALE GENOMIC DNA]</scope>
    <source>
        <strain evidence="16">cv. Cdm-0</strain>
    </source>
</reference>
<dbReference type="GO" id="GO:0030145">
    <property type="term" value="F:manganese ion binding"/>
    <property type="evidence" value="ECO:0007669"/>
    <property type="project" value="UniProtKB-UniRule"/>
</dbReference>
<keyword evidence="8" id="KW-1015">Disulfide bond</keyword>
<keyword evidence="9" id="KW-0325">Glycoprotein</keyword>
<evidence type="ECO:0000256" key="11">
    <source>
        <dbReference type="PIRSR" id="PIRSR601929-1"/>
    </source>
</evidence>
<dbReference type="EMBL" id="LR881470">
    <property type="protein sequence ID" value="CAD5333434.1"/>
    <property type="molecule type" value="Genomic_DNA"/>
</dbReference>
<dbReference type="InterPro" id="IPR014710">
    <property type="entry name" value="RmlC-like_jellyroll"/>
</dbReference>
<dbReference type="CDD" id="cd02241">
    <property type="entry name" value="cupin_OxOx"/>
    <property type="match status" value="1"/>
</dbReference>
<organism evidence="15 16">
    <name type="scientific">Arabidopsis thaliana</name>
    <name type="common">Mouse-ear cress</name>
    <dbReference type="NCBI Taxonomy" id="3702"/>
    <lineage>
        <taxon>Eukaryota</taxon>
        <taxon>Viridiplantae</taxon>
        <taxon>Streptophyta</taxon>
        <taxon>Embryophyta</taxon>
        <taxon>Tracheophyta</taxon>
        <taxon>Spermatophyta</taxon>
        <taxon>Magnoliopsida</taxon>
        <taxon>eudicotyledons</taxon>
        <taxon>Gunneridae</taxon>
        <taxon>Pentapetalae</taxon>
        <taxon>rosids</taxon>
        <taxon>malvids</taxon>
        <taxon>Brassicales</taxon>
        <taxon>Brassicaceae</taxon>
        <taxon>Camelineae</taxon>
        <taxon>Arabidopsis</taxon>
    </lineage>
</organism>
<feature type="binding site" evidence="12">
    <location>
        <position position="181"/>
    </location>
    <ligand>
        <name>Mn(2+)</name>
        <dbReference type="ChEBI" id="CHEBI:29035"/>
    </ligand>
</feature>
<name>A0A7G2FC41_ARATH</name>
<evidence type="ECO:0000256" key="4">
    <source>
        <dbReference type="ARBA" id="ARBA00022523"/>
    </source>
</evidence>
<evidence type="ECO:0000256" key="10">
    <source>
        <dbReference type="ARBA" id="ARBA00023211"/>
    </source>
</evidence>
<gene>
    <name evidence="15" type="ORF">AT9943_LOCUS20790</name>
</gene>
<dbReference type="Pfam" id="PF00190">
    <property type="entry name" value="Cupin_1"/>
    <property type="match status" value="2"/>
</dbReference>
<comment type="function">
    <text evidence="1">May play a role in plant defense. Probably has no oxalate oxidase activity even if the active site is conserved.</text>
</comment>
<feature type="binding site" evidence="11">
    <location>
        <position position="171"/>
    </location>
    <ligand>
        <name>oxalate</name>
        <dbReference type="ChEBI" id="CHEBI:30623"/>
    </ligand>
</feature>
<dbReference type="InterPro" id="IPR006045">
    <property type="entry name" value="Cupin_1"/>
</dbReference>
<evidence type="ECO:0000256" key="7">
    <source>
        <dbReference type="ARBA" id="ARBA00022729"/>
    </source>
</evidence>
<dbReference type="SUPFAM" id="SSF51182">
    <property type="entry name" value="RmlC-like cupins"/>
    <property type="match status" value="2"/>
</dbReference>
<sequence length="283" mass="31028">MGDVFVFPEGFIHFQFNVGRSPAVAFAALSSQNPGVISIVNTVFGSNPPTNLNVLAKGFQLDPRVAMLMDLQAKILIMKYEIVFDAGNVSIQDLYITFKFGTILMWLIVYCKDPKLVTADDFYFSGLDKARTTESSSVGSNVTTVNVNQIPGLNTLGISLVRIDYRINGQNPPHTHPRATEILLVQEGTLFVGFFSSFPENRLFNKTLNKGDVFVFPEGLIHFQVNIGKQPAVAFASLSSQNPGVIIIGNTLFGSKPPIDPNVLAKAFQLDPKVIIQVQKKFG</sequence>
<comment type="subcellular location">
    <subcellularLocation>
        <location evidence="2 13">Secreted</location>
        <location evidence="2 13">Extracellular space</location>
        <location evidence="2 13">Apoplast</location>
    </subcellularLocation>
</comment>
<evidence type="ECO:0000313" key="16">
    <source>
        <dbReference type="Proteomes" id="UP000516314"/>
    </source>
</evidence>
<evidence type="ECO:0000256" key="5">
    <source>
        <dbReference type="ARBA" id="ARBA00022525"/>
    </source>
</evidence>
<dbReference type="GO" id="GO:0048046">
    <property type="term" value="C:apoplast"/>
    <property type="evidence" value="ECO:0007669"/>
    <property type="project" value="UniProtKB-SubCell"/>
</dbReference>
<dbReference type="Proteomes" id="UP000516314">
    <property type="component" value="Chromosome 5"/>
</dbReference>
<evidence type="ECO:0000256" key="2">
    <source>
        <dbReference type="ARBA" id="ARBA00004271"/>
    </source>
</evidence>
<keyword evidence="5 13" id="KW-0964">Secreted</keyword>
<keyword evidence="6 11" id="KW-0479">Metal-binding</keyword>
<evidence type="ECO:0000256" key="9">
    <source>
        <dbReference type="ARBA" id="ARBA00023180"/>
    </source>
</evidence>
<evidence type="ECO:0000313" key="15">
    <source>
        <dbReference type="EMBL" id="CAD5333434.1"/>
    </source>
</evidence>
<proteinExistence type="inferred from homology"/>
<evidence type="ECO:0000256" key="3">
    <source>
        <dbReference type="ARBA" id="ARBA00007456"/>
    </source>
</evidence>
<dbReference type="SMART" id="SM00835">
    <property type="entry name" value="Cupin_1"/>
    <property type="match status" value="1"/>
</dbReference>
<feature type="binding site" evidence="12">
    <location>
        <position position="176"/>
    </location>
    <ligand>
        <name>Mn(2+)</name>
        <dbReference type="ChEBI" id="CHEBI:29035"/>
    </ligand>
</feature>
<dbReference type="InterPro" id="IPR019780">
    <property type="entry name" value="Germin_Mn-BS"/>
</dbReference>
<evidence type="ECO:0000256" key="12">
    <source>
        <dbReference type="PIRSR" id="PIRSR601929-2"/>
    </source>
</evidence>
<keyword evidence="4 13" id="KW-0052">Apoplast</keyword>
<keyword evidence="10 11" id="KW-0464">Manganese</keyword>
<dbReference type="PANTHER" id="PTHR31238">
    <property type="entry name" value="GERMIN-LIKE PROTEIN SUBFAMILY 3 MEMBER 3"/>
    <property type="match status" value="1"/>
</dbReference>
<feature type="domain" description="Cupin type-1" evidence="14">
    <location>
        <begin position="125"/>
        <end position="276"/>
    </location>
</feature>
<dbReference type="InterPro" id="IPR001929">
    <property type="entry name" value="Germin"/>
</dbReference>
<evidence type="ECO:0000256" key="8">
    <source>
        <dbReference type="ARBA" id="ARBA00023157"/>
    </source>
</evidence>
<feature type="binding site" evidence="12">
    <location>
        <position position="174"/>
    </location>
    <ligand>
        <name>Mn(2+)</name>
        <dbReference type="ChEBI" id="CHEBI:29035"/>
    </ligand>
</feature>
<feature type="binding site" evidence="12">
    <location>
        <position position="222"/>
    </location>
    <ligand>
        <name>Mn(2+)</name>
        <dbReference type="ChEBI" id="CHEBI:29035"/>
    </ligand>
</feature>